<keyword evidence="8" id="KW-0732">Signal</keyword>
<dbReference type="Pfam" id="PF10607">
    <property type="entry name" value="CTLH"/>
    <property type="match status" value="1"/>
</dbReference>
<dbReference type="Gene3D" id="3.30.40.10">
    <property type="entry name" value="Zinc/RING finger domain, C3HC4 (zinc finger)"/>
    <property type="match status" value="1"/>
</dbReference>
<evidence type="ECO:0000313" key="13">
    <source>
        <dbReference type="Proteomes" id="UP000825935"/>
    </source>
</evidence>
<dbReference type="CDD" id="cd16652">
    <property type="entry name" value="dRING_Rmd5p-like"/>
    <property type="match status" value="1"/>
</dbReference>
<dbReference type="FunFam" id="3.30.40.10:FF:000143">
    <property type="entry name" value="Regulator of gluconeogenesis Rmd5"/>
    <property type="match status" value="1"/>
</dbReference>
<keyword evidence="4 6" id="KW-0863">Zinc-finger</keyword>
<evidence type="ECO:0000259" key="11">
    <source>
        <dbReference type="PROSITE" id="PS51867"/>
    </source>
</evidence>
<feature type="domain" description="RING-type" evidence="9">
    <location>
        <begin position="348"/>
        <end position="389"/>
    </location>
</feature>
<evidence type="ECO:0000259" key="10">
    <source>
        <dbReference type="PROSITE" id="PS50897"/>
    </source>
</evidence>
<keyword evidence="3" id="KW-0479">Metal-binding</keyword>
<evidence type="ECO:0000313" key="12">
    <source>
        <dbReference type="EMBL" id="KAH7437922.1"/>
    </source>
</evidence>
<name>A0A8T2URH0_CERRI</name>
<gene>
    <name evidence="12" type="ORF">KP509_05G095600</name>
</gene>
<dbReference type="GO" id="GO:0034657">
    <property type="term" value="C:GID complex"/>
    <property type="evidence" value="ECO:0007669"/>
    <property type="project" value="TreeGrafter"/>
</dbReference>
<evidence type="ECO:0000256" key="2">
    <source>
        <dbReference type="ARBA" id="ARBA00022490"/>
    </source>
</evidence>
<dbReference type="SUPFAM" id="SSF57850">
    <property type="entry name" value="RING/U-box"/>
    <property type="match status" value="1"/>
</dbReference>
<accession>A0A8T2URH0</accession>
<dbReference type="SMART" id="SM00757">
    <property type="entry name" value="CRA"/>
    <property type="match status" value="1"/>
</dbReference>
<dbReference type="InterPro" id="IPR045098">
    <property type="entry name" value="Fyv10_fam"/>
</dbReference>
<evidence type="ECO:0000256" key="7">
    <source>
        <dbReference type="PROSITE-ProRule" id="PRU01215"/>
    </source>
</evidence>
<dbReference type="OMA" id="HKFLMYG"/>
<dbReference type="InterPro" id="IPR013083">
    <property type="entry name" value="Znf_RING/FYVE/PHD"/>
</dbReference>
<dbReference type="InterPro" id="IPR024964">
    <property type="entry name" value="CTLH/CRA"/>
</dbReference>
<dbReference type="GO" id="GO:0005634">
    <property type="term" value="C:nucleus"/>
    <property type="evidence" value="ECO:0007669"/>
    <property type="project" value="TreeGrafter"/>
</dbReference>
<evidence type="ECO:0000256" key="3">
    <source>
        <dbReference type="ARBA" id="ARBA00022723"/>
    </source>
</evidence>
<dbReference type="GO" id="GO:0043161">
    <property type="term" value="P:proteasome-mediated ubiquitin-dependent protein catabolic process"/>
    <property type="evidence" value="ECO:0007669"/>
    <property type="project" value="InterPro"/>
</dbReference>
<dbReference type="InterPro" id="IPR037683">
    <property type="entry name" value="Rmd5_dRing"/>
</dbReference>
<feature type="domain" description="CTLH" evidence="10">
    <location>
        <begin position="167"/>
        <end position="224"/>
    </location>
</feature>
<dbReference type="PANTHER" id="PTHR12170:SF3">
    <property type="entry name" value="GH10162P"/>
    <property type="match status" value="1"/>
</dbReference>
<dbReference type="AlphaFoldDB" id="A0A8T2URH0"/>
<dbReference type="GO" id="GO:0005737">
    <property type="term" value="C:cytoplasm"/>
    <property type="evidence" value="ECO:0007669"/>
    <property type="project" value="UniProtKB-SubCell"/>
</dbReference>
<keyword evidence="5" id="KW-0862">Zinc</keyword>
<dbReference type="OrthoDB" id="1933281at2759"/>
<feature type="zinc finger region" description="RING-Gid-type" evidence="7">
    <location>
        <begin position="348"/>
        <end position="389"/>
    </location>
</feature>
<dbReference type="SMART" id="SM00184">
    <property type="entry name" value="RING"/>
    <property type="match status" value="1"/>
</dbReference>
<comment type="caution">
    <text evidence="12">The sequence shown here is derived from an EMBL/GenBank/DDBJ whole genome shotgun (WGS) entry which is preliminary data.</text>
</comment>
<dbReference type="PROSITE" id="PS51867">
    <property type="entry name" value="ZF_RING_GID"/>
    <property type="match status" value="1"/>
</dbReference>
<dbReference type="PROSITE" id="PS50089">
    <property type="entry name" value="ZF_RING_2"/>
    <property type="match status" value="1"/>
</dbReference>
<evidence type="ECO:0000256" key="4">
    <source>
        <dbReference type="ARBA" id="ARBA00022771"/>
    </source>
</evidence>
<keyword evidence="13" id="KW-1185">Reference proteome</keyword>
<dbReference type="SMART" id="SM00668">
    <property type="entry name" value="CTLH"/>
    <property type="match status" value="1"/>
</dbReference>
<reference evidence="12" key="1">
    <citation type="submission" date="2021-08" db="EMBL/GenBank/DDBJ databases">
        <title>WGS assembly of Ceratopteris richardii.</title>
        <authorList>
            <person name="Marchant D.B."/>
            <person name="Chen G."/>
            <person name="Jenkins J."/>
            <person name="Shu S."/>
            <person name="Leebens-Mack J."/>
            <person name="Grimwood J."/>
            <person name="Schmutz J."/>
            <person name="Soltis P."/>
            <person name="Soltis D."/>
            <person name="Chen Z.-H."/>
        </authorList>
    </citation>
    <scope>NUCLEOTIDE SEQUENCE</scope>
    <source>
        <strain evidence="12">Whitten #5841</strain>
        <tissue evidence="12">Leaf</tissue>
    </source>
</reference>
<evidence type="ECO:0000256" key="5">
    <source>
        <dbReference type="ARBA" id="ARBA00022833"/>
    </source>
</evidence>
<dbReference type="PANTHER" id="PTHR12170">
    <property type="entry name" value="MACROPHAGE ERYTHROBLAST ATTACHER-RELATED"/>
    <property type="match status" value="1"/>
</dbReference>
<dbReference type="InterPro" id="IPR044063">
    <property type="entry name" value="ZF_RING_GID"/>
</dbReference>
<dbReference type="InterPro" id="IPR013144">
    <property type="entry name" value="CRA_dom"/>
</dbReference>
<evidence type="ECO:0000259" key="9">
    <source>
        <dbReference type="PROSITE" id="PS50089"/>
    </source>
</evidence>
<dbReference type="InterPro" id="IPR006595">
    <property type="entry name" value="CTLH_C"/>
</dbReference>
<dbReference type="EMBL" id="CM035410">
    <property type="protein sequence ID" value="KAH7437922.1"/>
    <property type="molecule type" value="Genomic_DNA"/>
</dbReference>
<feature type="signal peptide" evidence="8">
    <location>
        <begin position="1"/>
        <end position="19"/>
    </location>
</feature>
<dbReference type="InterPro" id="IPR027370">
    <property type="entry name" value="Znf-RING_euk"/>
</dbReference>
<feature type="chain" id="PRO_5035841482" evidence="8">
    <location>
        <begin position="20"/>
        <end position="403"/>
    </location>
</feature>
<comment type="subcellular location">
    <subcellularLocation>
        <location evidence="1">Cytoplasm</location>
    </subcellularLocation>
</comment>
<dbReference type="GO" id="GO:0061630">
    <property type="term" value="F:ubiquitin protein ligase activity"/>
    <property type="evidence" value="ECO:0007669"/>
    <property type="project" value="InterPro"/>
</dbReference>
<keyword evidence="2" id="KW-0963">Cytoplasm</keyword>
<proteinExistence type="predicted"/>
<protein>
    <submittedName>
        <fullName evidence="12">Uncharacterized protein</fullName>
    </submittedName>
</protein>
<feature type="domain" description="RING-Gid-type" evidence="11">
    <location>
        <begin position="348"/>
        <end position="389"/>
    </location>
</feature>
<dbReference type="InterPro" id="IPR001841">
    <property type="entry name" value="Znf_RING"/>
</dbReference>
<dbReference type="PROSITE" id="PS50897">
    <property type="entry name" value="CTLH"/>
    <property type="match status" value="1"/>
</dbReference>
<evidence type="ECO:0000256" key="8">
    <source>
        <dbReference type="SAM" id="SignalP"/>
    </source>
</evidence>
<dbReference type="Proteomes" id="UP000825935">
    <property type="component" value="Chromosome 5"/>
</dbReference>
<dbReference type="GO" id="GO:0008270">
    <property type="term" value="F:zinc ion binding"/>
    <property type="evidence" value="ECO:0007669"/>
    <property type="project" value="UniProtKB-KW"/>
</dbReference>
<organism evidence="12 13">
    <name type="scientific">Ceratopteris richardii</name>
    <name type="common">Triangle waterfern</name>
    <dbReference type="NCBI Taxonomy" id="49495"/>
    <lineage>
        <taxon>Eukaryota</taxon>
        <taxon>Viridiplantae</taxon>
        <taxon>Streptophyta</taxon>
        <taxon>Embryophyta</taxon>
        <taxon>Tracheophyta</taxon>
        <taxon>Polypodiopsida</taxon>
        <taxon>Polypodiidae</taxon>
        <taxon>Polypodiales</taxon>
        <taxon>Pteridineae</taxon>
        <taxon>Pteridaceae</taxon>
        <taxon>Parkerioideae</taxon>
        <taxon>Ceratopteris</taxon>
    </lineage>
</organism>
<evidence type="ECO:0000256" key="1">
    <source>
        <dbReference type="ARBA" id="ARBA00004496"/>
    </source>
</evidence>
<evidence type="ECO:0000256" key="6">
    <source>
        <dbReference type="PROSITE-ProRule" id="PRU00175"/>
    </source>
</evidence>
<sequence length="403" mass="46902">MCLFAELFLLLKIFNIKFAGMDFNQLHEAYERVCKKQKLCESQSDELFRKVTQEINAAIGKIHSQQDLEGFDVNHIYSELQTVLKDIRPMNEVMLAEKDLTTALAKYGKILDKQFTMDLANAYMDVDFDIHILNRVIATHFFRLGQFDLGECFLREANEEEVPLKSAFQEMHNILDQLKAHNLQPALVWAASNHNKLQEYGYSLLFDLHELQFVQFLQKEQRKEAIDYMRAFISPFAPSHMRQIQRLMCSTLFIGPRLDRSPYQDLFQSSNWDLISEQFTRCYCHLIGYSCQSALQVLISAGLQALPPIIKMVNIFGKERKHEWLRSKQLPLEIELGKEFQFHSIFACPVSKEQSTAENIPMLMPCGHVLCKQTIQRISKSRNFKCPYCPQEVNLADCKPLHF</sequence>
<dbReference type="Pfam" id="PF13445">
    <property type="entry name" value="zf-RING_UBOX"/>
    <property type="match status" value="1"/>
</dbReference>